<organism evidence="1 2">
    <name type="scientific">Medicago truncatula</name>
    <name type="common">Barrel medic</name>
    <name type="synonym">Medicago tribuloides</name>
    <dbReference type="NCBI Taxonomy" id="3880"/>
    <lineage>
        <taxon>Eukaryota</taxon>
        <taxon>Viridiplantae</taxon>
        <taxon>Streptophyta</taxon>
        <taxon>Embryophyta</taxon>
        <taxon>Tracheophyta</taxon>
        <taxon>Spermatophyta</taxon>
        <taxon>Magnoliopsida</taxon>
        <taxon>eudicotyledons</taxon>
        <taxon>Gunneridae</taxon>
        <taxon>Pentapetalae</taxon>
        <taxon>rosids</taxon>
        <taxon>fabids</taxon>
        <taxon>Fabales</taxon>
        <taxon>Fabaceae</taxon>
        <taxon>Papilionoideae</taxon>
        <taxon>50 kb inversion clade</taxon>
        <taxon>NPAAA clade</taxon>
        <taxon>Hologalegina</taxon>
        <taxon>IRL clade</taxon>
        <taxon>Trifolieae</taxon>
        <taxon>Medicago</taxon>
    </lineage>
</organism>
<evidence type="ECO:0000313" key="1">
    <source>
        <dbReference type="EMBL" id="RHN65826.1"/>
    </source>
</evidence>
<sequence length="67" mass="7727">MEKRSVRESHCGEDGGSEISGRMVRVERSKDVTNPIWNLESGNNKDIYVITIYYALRNIIFTSTIYI</sequence>
<reference evidence="2" key="1">
    <citation type="journal article" date="2018" name="Nat. Plants">
        <title>Whole-genome landscape of Medicago truncatula symbiotic genes.</title>
        <authorList>
            <person name="Pecrix Y."/>
            <person name="Staton S.E."/>
            <person name="Sallet E."/>
            <person name="Lelandais-Briere C."/>
            <person name="Moreau S."/>
            <person name="Carrere S."/>
            <person name="Blein T."/>
            <person name="Jardinaud M.F."/>
            <person name="Latrasse D."/>
            <person name="Zouine M."/>
            <person name="Zahm M."/>
            <person name="Kreplak J."/>
            <person name="Mayjonade B."/>
            <person name="Satge C."/>
            <person name="Perez M."/>
            <person name="Cauet S."/>
            <person name="Marande W."/>
            <person name="Chantry-Darmon C."/>
            <person name="Lopez-Roques C."/>
            <person name="Bouchez O."/>
            <person name="Berard A."/>
            <person name="Debelle F."/>
            <person name="Munos S."/>
            <person name="Bendahmane A."/>
            <person name="Berges H."/>
            <person name="Niebel A."/>
            <person name="Buitink J."/>
            <person name="Frugier F."/>
            <person name="Benhamed M."/>
            <person name="Crespi M."/>
            <person name="Gouzy J."/>
            <person name="Gamas P."/>
        </authorList>
    </citation>
    <scope>NUCLEOTIDE SEQUENCE [LARGE SCALE GENOMIC DNA]</scope>
    <source>
        <strain evidence="2">cv. Jemalong A17</strain>
    </source>
</reference>
<dbReference type="EMBL" id="PSQE01000003">
    <property type="protein sequence ID" value="RHN65826.1"/>
    <property type="molecule type" value="Genomic_DNA"/>
</dbReference>
<evidence type="ECO:0000313" key="2">
    <source>
        <dbReference type="Proteomes" id="UP000265566"/>
    </source>
</evidence>
<name>A0A396IJI0_MEDTR</name>
<comment type="caution">
    <text evidence="1">The sequence shown here is derived from an EMBL/GenBank/DDBJ whole genome shotgun (WGS) entry which is preliminary data.</text>
</comment>
<gene>
    <name evidence="1" type="ORF">MtrunA17_Chr3g0084181</name>
</gene>
<protein>
    <submittedName>
        <fullName evidence="1">Uncharacterized protein</fullName>
    </submittedName>
</protein>
<proteinExistence type="predicted"/>
<dbReference type="AlphaFoldDB" id="A0A396IJI0"/>
<accession>A0A396IJI0</accession>
<dbReference type="Proteomes" id="UP000265566">
    <property type="component" value="Chromosome 3"/>
</dbReference>
<dbReference type="Gramene" id="rna13717">
    <property type="protein sequence ID" value="RHN65826.1"/>
    <property type="gene ID" value="gene13717"/>
</dbReference>